<dbReference type="Pfam" id="PF06273">
    <property type="entry name" value="eIF-4B"/>
    <property type="match status" value="1"/>
</dbReference>
<feature type="compositionally biased region" description="Basic and acidic residues" evidence="1">
    <location>
        <begin position="32"/>
        <end position="42"/>
    </location>
</feature>
<feature type="compositionally biased region" description="Basic and acidic residues" evidence="1">
    <location>
        <begin position="268"/>
        <end position="278"/>
    </location>
</feature>
<dbReference type="GO" id="GO:0003729">
    <property type="term" value="F:mRNA binding"/>
    <property type="evidence" value="ECO:0007669"/>
    <property type="project" value="TreeGrafter"/>
</dbReference>
<name>A0AAD4S4E7_9MAGN</name>
<feature type="compositionally biased region" description="Low complexity" evidence="1">
    <location>
        <begin position="384"/>
        <end position="394"/>
    </location>
</feature>
<protein>
    <recommendedName>
        <fullName evidence="4">Eukaryotic translation initiation factor 4B3</fullName>
    </recommendedName>
</protein>
<feature type="compositionally biased region" description="Basic and acidic residues" evidence="1">
    <location>
        <begin position="103"/>
        <end position="127"/>
    </location>
</feature>
<feature type="compositionally biased region" description="Basic and acidic residues" evidence="1">
    <location>
        <begin position="345"/>
        <end position="373"/>
    </location>
</feature>
<evidence type="ECO:0000313" key="3">
    <source>
        <dbReference type="Proteomes" id="UP001202328"/>
    </source>
</evidence>
<dbReference type="PANTHER" id="PTHR32091">
    <property type="entry name" value="EUKARYOTIC TRANSLATION INITIATION FACTOR 4B"/>
    <property type="match status" value="1"/>
</dbReference>
<dbReference type="InterPro" id="IPR010433">
    <property type="entry name" value="EIF-4B_pln"/>
</dbReference>
<evidence type="ECO:0008006" key="4">
    <source>
        <dbReference type="Google" id="ProtNLM"/>
    </source>
</evidence>
<dbReference type="AlphaFoldDB" id="A0AAD4S4E7"/>
<organism evidence="2 3">
    <name type="scientific">Papaver atlanticum</name>
    <dbReference type="NCBI Taxonomy" id="357466"/>
    <lineage>
        <taxon>Eukaryota</taxon>
        <taxon>Viridiplantae</taxon>
        <taxon>Streptophyta</taxon>
        <taxon>Embryophyta</taxon>
        <taxon>Tracheophyta</taxon>
        <taxon>Spermatophyta</taxon>
        <taxon>Magnoliopsida</taxon>
        <taxon>Ranunculales</taxon>
        <taxon>Papaveraceae</taxon>
        <taxon>Papaveroideae</taxon>
        <taxon>Papaver</taxon>
    </lineage>
</organism>
<proteinExistence type="predicted"/>
<feature type="compositionally biased region" description="Polar residues" evidence="1">
    <location>
        <begin position="55"/>
        <end position="64"/>
    </location>
</feature>
<sequence length="433" mass="46840">MATTTVSAWAKPGAWALEAEENDAAEELIQQQEKEKEKEKSKLFKFSHQQKEEQQPLSDFPSLSTAVATKTKKKKAVPISLSEFQTGSSINKNSSSQPAKGLTTDELRSLPTRPRERTAEELERDSGRLGGGFRSYGSNREGGSDESRGRSGGGFRDRENTRDSGPSRADESGDWGSKKSIGGGAPFERRERGSGGGGFFDSQSRADETDDWGAAKRSAGAPSFERRERGAGGGFPDTGSRADESDSWVTNKSKVSSMAPPRRVGGGFERERRERFGFQKENSNGGGPDSDTWGKKREERSSPTRMGNGARPKLVLKPRTLSPTNGEEQPGSMTKTKGSNPFGDARPREEILESKGQDWKKMDEQFDSIKIKENGSNGAGPVDGSSSFGKKSFGNGNGSETERSWRKPGSPQSAEVENEDGGGVTETETEIAS</sequence>
<feature type="region of interest" description="Disordered" evidence="1">
    <location>
        <begin position="1"/>
        <end position="433"/>
    </location>
</feature>
<gene>
    <name evidence="2" type="ORF">MKW98_000360</name>
</gene>
<accession>A0AAD4S4E7</accession>
<dbReference type="EMBL" id="JAJJMB010014260">
    <property type="protein sequence ID" value="KAI3861408.1"/>
    <property type="molecule type" value="Genomic_DNA"/>
</dbReference>
<keyword evidence="3" id="KW-1185">Reference proteome</keyword>
<dbReference type="GO" id="GO:0003743">
    <property type="term" value="F:translation initiation factor activity"/>
    <property type="evidence" value="ECO:0007669"/>
    <property type="project" value="InterPro"/>
</dbReference>
<feature type="compositionally biased region" description="Basic and acidic residues" evidence="1">
    <location>
        <begin position="292"/>
        <end position="302"/>
    </location>
</feature>
<dbReference type="PANTHER" id="PTHR32091:SF17">
    <property type="entry name" value="EUKARYOTIC TRANSLATION INITIATION FACTOR 4B3"/>
    <property type="match status" value="1"/>
</dbReference>
<comment type="caution">
    <text evidence="2">The sequence shown here is derived from an EMBL/GenBank/DDBJ whole genome shotgun (WGS) entry which is preliminary data.</text>
</comment>
<dbReference type="Proteomes" id="UP001202328">
    <property type="component" value="Unassembled WGS sequence"/>
</dbReference>
<evidence type="ECO:0000256" key="1">
    <source>
        <dbReference type="SAM" id="MobiDB-lite"/>
    </source>
</evidence>
<reference evidence="2" key="1">
    <citation type="submission" date="2022-04" db="EMBL/GenBank/DDBJ databases">
        <title>A functionally conserved STORR gene fusion in Papaver species that diverged 16.8 million years ago.</title>
        <authorList>
            <person name="Catania T."/>
        </authorList>
    </citation>
    <scope>NUCLEOTIDE SEQUENCE</scope>
    <source>
        <strain evidence="2">S-188037</strain>
    </source>
</reference>
<feature type="compositionally biased region" description="Basic and acidic residues" evidence="1">
    <location>
        <begin position="142"/>
        <end position="162"/>
    </location>
</feature>
<feature type="compositionally biased region" description="Polar residues" evidence="1">
    <location>
        <begin position="321"/>
        <end position="339"/>
    </location>
</feature>
<evidence type="ECO:0000313" key="2">
    <source>
        <dbReference type="EMBL" id="KAI3861408.1"/>
    </source>
</evidence>
<feature type="compositionally biased region" description="Polar residues" evidence="1">
    <location>
        <begin position="82"/>
        <end position="98"/>
    </location>
</feature>
<feature type="compositionally biased region" description="Polar residues" evidence="1">
    <location>
        <begin position="247"/>
        <end position="256"/>
    </location>
</feature>